<name>A0A803NKK1_CANSA</name>
<dbReference type="EnsemblPlants" id="evm.model.01.2290">
    <property type="protein sequence ID" value="cds.evm.model.01.2290"/>
    <property type="gene ID" value="evm.TU.01.2290"/>
</dbReference>
<evidence type="ECO:0000313" key="3">
    <source>
        <dbReference type="Proteomes" id="UP000596661"/>
    </source>
</evidence>
<keyword evidence="3" id="KW-1185">Reference proteome</keyword>
<feature type="region of interest" description="Disordered" evidence="1">
    <location>
        <begin position="278"/>
        <end position="304"/>
    </location>
</feature>
<dbReference type="EMBL" id="UZAU01000068">
    <property type="status" value="NOT_ANNOTATED_CDS"/>
    <property type="molecule type" value="Genomic_DNA"/>
</dbReference>
<dbReference type="AlphaFoldDB" id="A0A803NKK1"/>
<reference evidence="2" key="2">
    <citation type="submission" date="2021-03" db="UniProtKB">
        <authorList>
            <consortium name="EnsemblPlants"/>
        </authorList>
    </citation>
    <scope>IDENTIFICATION</scope>
</reference>
<feature type="compositionally biased region" description="Polar residues" evidence="1">
    <location>
        <begin position="278"/>
        <end position="289"/>
    </location>
</feature>
<accession>A0A803NKK1</accession>
<organism evidence="2 3">
    <name type="scientific">Cannabis sativa</name>
    <name type="common">Hemp</name>
    <name type="synonym">Marijuana</name>
    <dbReference type="NCBI Taxonomy" id="3483"/>
    <lineage>
        <taxon>Eukaryota</taxon>
        <taxon>Viridiplantae</taxon>
        <taxon>Streptophyta</taxon>
        <taxon>Embryophyta</taxon>
        <taxon>Tracheophyta</taxon>
        <taxon>Spermatophyta</taxon>
        <taxon>Magnoliopsida</taxon>
        <taxon>eudicotyledons</taxon>
        <taxon>Gunneridae</taxon>
        <taxon>Pentapetalae</taxon>
        <taxon>rosids</taxon>
        <taxon>fabids</taxon>
        <taxon>Rosales</taxon>
        <taxon>Cannabaceae</taxon>
        <taxon>Cannabis</taxon>
    </lineage>
</organism>
<reference evidence="2" key="1">
    <citation type="submission" date="2018-11" db="EMBL/GenBank/DDBJ databases">
        <authorList>
            <person name="Grassa J C."/>
        </authorList>
    </citation>
    <scope>NUCLEOTIDE SEQUENCE [LARGE SCALE GENOMIC DNA]</scope>
</reference>
<evidence type="ECO:0000313" key="2">
    <source>
        <dbReference type="EnsemblPlants" id="cds.evm.model.01.2290"/>
    </source>
</evidence>
<sequence length="330" mass="36681">MARMKRSRRLPNEYDPHVAQFIRENLAVPKPKNLDKARGGKVMVTKLLKAAVESDDSRDWAFELRPIVSKYLGRLFVFIDQDDGGVTFARIVSKKDGESTDNICFLVAMASCSNLKRKILTSREIELLTREVVQGILASSTASKKKIKKRARPANGAFPAQDSGREKSNTAGANERSPIDLSRNDSEHTALNSESTLNKILVATWKKASDLEDSSRDPLNKQVVVGDDLRDQVKVLEKKVTAFKDQALHDVTYYNDLCFNAIYTTWVTNESLEETDFTLNGGQPVTGETSRVKGYNPEHPNFPPSIGEAPLGESEGMEDTHVVIGLQDLL</sequence>
<evidence type="ECO:0000256" key="1">
    <source>
        <dbReference type="SAM" id="MobiDB-lite"/>
    </source>
</evidence>
<proteinExistence type="predicted"/>
<protein>
    <submittedName>
        <fullName evidence="2">Uncharacterized protein</fullName>
    </submittedName>
</protein>
<dbReference type="Gramene" id="evm.model.01.2290">
    <property type="protein sequence ID" value="cds.evm.model.01.2290"/>
    <property type="gene ID" value="evm.TU.01.2290"/>
</dbReference>
<feature type="region of interest" description="Disordered" evidence="1">
    <location>
        <begin position="147"/>
        <end position="188"/>
    </location>
</feature>
<dbReference type="Proteomes" id="UP000596661">
    <property type="component" value="Chromosome 1"/>
</dbReference>